<evidence type="ECO:0000313" key="2">
    <source>
        <dbReference type="Proteomes" id="UP001552299"/>
    </source>
</evidence>
<protein>
    <submittedName>
        <fullName evidence="1">Uncharacterized protein</fullName>
    </submittedName>
</protein>
<keyword evidence="2" id="KW-1185">Reference proteome</keyword>
<gene>
    <name evidence="1" type="ORF">M5K25_000919</name>
</gene>
<proteinExistence type="predicted"/>
<accession>A0ABD0VVE1</accession>
<name>A0ABD0VVE1_DENTH</name>
<comment type="caution">
    <text evidence="1">The sequence shown here is derived from an EMBL/GenBank/DDBJ whole genome shotgun (WGS) entry which is preliminary data.</text>
</comment>
<sequence length="555" mass="62086">MCNCRGARRLPADVDREQRSSQIASGLNARCGIAGHADLVACCAGVEWSRAGRIALGLWSWSHSRMEEVGDLGVRDARSWGSRRGSGWNEVGRVRRSRGPLQSGDRTTNRAHVGLAFNFCNFVSYADDCNAPCIEMKFDSMAGLPNQHLHNLNGVGRFQGVDLDGFHLSHLLYADDLLVFGKATPDNSAQLALSLDIFAKSSGLQMNPGKSAIILKHSTPNHEEICAAFSIPTFSSKLIYLGIPISIKRKIVSDFSHLIDTITNKLFGWKAKSLSFAGRLQFLRFTIWNTIAYWIRGVILPKTCHKQISKIASNFLYFGDLNAKKLHIVSWSNTCKPNLKGGLGLPSFQALRFSSNCSLILRLYNSASPLSSWCFTRYFSPWKNTLQSSPMWLSICDTAIKAKANFIFQVKSDSPINLKWDHWCNGKGLLELQHHQSLLKDTPDNALISQIIHNDGWLLPDGCHPDLQAAILCVPVSCSGALNCLSWAGDHRNKRGIKIFLHDFYKSDCNVPWFKCLWHKHYAMRFTVFGWLCLKEGLKTVDSLIRRNILVSPKC</sequence>
<dbReference type="AlphaFoldDB" id="A0ABD0VVE1"/>
<dbReference type="EMBL" id="JANQDX010000001">
    <property type="protein sequence ID" value="KAL0928980.1"/>
    <property type="molecule type" value="Genomic_DNA"/>
</dbReference>
<organism evidence="1 2">
    <name type="scientific">Dendrobium thyrsiflorum</name>
    <name type="common">Pinecone-like raceme dendrobium</name>
    <name type="synonym">Orchid</name>
    <dbReference type="NCBI Taxonomy" id="117978"/>
    <lineage>
        <taxon>Eukaryota</taxon>
        <taxon>Viridiplantae</taxon>
        <taxon>Streptophyta</taxon>
        <taxon>Embryophyta</taxon>
        <taxon>Tracheophyta</taxon>
        <taxon>Spermatophyta</taxon>
        <taxon>Magnoliopsida</taxon>
        <taxon>Liliopsida</taxon>
        <taxon>Asparagales</taxon>
        <taxon>Orchidaceae</taxon>
        <taxon>Epidendroideae</taxon>
        <taxon>Malaxideae</taxon>
        <taxon>Dendrobiinae</taxon>
        <taxon>Dendrobium</taxon>
    </lineage>
</organism>
<evidence type="ECO:0000313" key="1">
    <source>
        <dbReference type="EMBL" id="KAL0928980.1"/>
    </source>
</evidence>
<dbReference type="PANTHER" id="PTHR33116:SF86">
    <property type="entry name" value="REVERSE TRANSCRIPTASE DOMAIN-CONTAINING PROTEIN"/>
    <property type="match status" value="1"/>
</dbReference>
<reference evidence="1 2" key="1">
    <citation type="journal article" date="2024" name="Plant Biotechnol. J.">
        <title>Dendrobium thyrsiflorum genome and its molecular insights into genes involved in important horticultural traits.</title>
        <authorList>
            <person name="Chen B."/>
            <person name="Wang J.Y."/>
            <person name="Zheng P.J."/>
            <person name="Li K.L."/>
            <person name="Liang Y.M."/>
            <person name="Chen X.F."/>
            <person name="Zhang C."/>
            <person name="Zhao X."/>
            <person name="He X."/>
            <person name="Zhang G.Q."/>
            <person name="Liu Z.J."/>
            <person name="Xu Q."/>
        </authorList>
    </citation>
    <scope>NUCLEOTIDE SEQUENCE [LARGE SCALE GENOMIC DNA]</scope>
    <source>
        <strain evidence="1">GZMU011</strain>
    </source>
</reference>
<dbReference type="Proteomes" id="UP001552299">
    <property type="component" value="Unassembled WGS sequence"/>
</dbReference>
<dbReference type="PANTHER" id="PTHR33116">
    <property type="entry name" value="REVERSE TRANSCRIPTASE ZINC-BINDING DOMAIN-CONTAINING PROTEIN-RELATED-RELATED"/>
    <property type="match status" value="1"/>
</dbReference>